<organism evidence="6 7">
    <name type="scientific">Nocardioides terrae</name>
    <dbReference type="NCBI Taxonomy" id="574651"/>
    <lineage>
        <taxon>Bacteria</taxon>
        <taxon>Bacillati</taxon>
        <taxon>Actinomycetota</taxon>
        <taxon>Actinomycetes</taxon>
        <taxon>Propionibacteriales</taxon>
        <taxon>Nocardioidaceae</taxon>
        <taxon>Nocardioides</taxon>
    </lineage>
</organism>
<dbReference type="OrthoDB" id="9810636at2"/>
<comment type="similarity">
    <text evidence="1">Belongs to the bacterial solute-binding protein 9 family.</text>
</comment>
<dbReference type="Gene3D" id="3.40.50.1980">
    <property type="entry name" value="Nitrogenase molybdenum iron protein domain"/>
    <property type="match status" value="2"/>
</dbReference>
<accession>A0A1I1D4X3</accession>
<evidence type="ECO:0000256" key="4">
    <source>
        <dbReference type="SAM" id="MobiDB-lite"/>
    </source>
</evidence>
<feature type="signal peptide" evidence="5">
    <location>
        <begin position="1"/>
        <end position="23"/>
    </location>
</feature>
<dbReference type="SUPFAM" id="SSF53807">
    <property type="entry name" value="Helical backbone' metal receptor"/>
    <property type="match status" value="1"/>
</dbReference>
<reference evidence="6 7" key="1">
    <citation type="submission" date="2016-10" db="EMBL/GenBank/DDBJ databases">
        <authorList>
            <person name="de Groot N.N."/>
        </authorList>
    </citation>
    <scope>NUCLEOTIDE SEQUENCE [LARGE SCALE GENOMIC DNA]</scope>
    <source>
        <strain evidence="6 7">CGMCC 1.7056</strain>
    </source>
</reference>
<dbReference type="PANTHER" id="PTHR42953:SF3">
    <property type="entry name" value="HIGH-AFFINITY ZINC UPTAKE SYSTEM PROTEIN ZNUA"/>
    <property type="match status" value="1"/>
</dbReference>
<dbReference type="PROSITE" id="PS51257">
    <property type="entry name" value="PROKAR_LIPOPROTEIN"/>
    <property type="match status" value="1"/>
</dbReference>
<keyword evidence="2" id="KW-0813">Transport</keyword>
<dbReference type="PRINTS" id="PR00691">
    <property type="entry name" value="ADHESINB"/>
</dbReference>
<sequence>MPKLVSLAAAAAVLAAGSLTGCAAFSDSATTSDDGKLTVVAAFYPLQFVAQRVAGDRVSVGDLTRPGQEPHDLELSPKQTGDVAAADLVVYEKGLQASVDAAVGQSAAKTVDAADVAGLEPMSHGGHDDVDHSGAGETADEEAEEAHDHGDLDPHFWQDPLKLARVADAVADRLASLDPANASTYRSNAEALDTELTRLDQEFSAGLSHCERDTIVVSHNAFGYLGRYGLYVEPIAGLSPDAEPTPADLGRLHQLITSEGITTVFGERLVPAELSRTLAKDMGITTVVLDPIEGLTDETADEDYLSLMRANLKALEEANGCQ</sequence>
<keyword evidence="3 5" id="KW-0732">Signal</keyword>
<evidence type="ECO:0000256" key="2">
    <source>
        <dbReference type="ARBA" id="ARBA00022448"/>
    </source>
</evidence>
<feature type="compositionally biased region" description="Basic and acidic residues" evidence="4">
    <location>
        <begin position="146"/>
        <end position="155"/>
    </location>
</feature>
<feature type="chain" id="PRO_5039377686" evidence="5">
    <location>
        <begin position="24"/>
        <end position="322"/>
    </location>
</feature>
<dbReference type="InterPro" id="IPR006127">
    <property type="entry name" value="ZnuA-like"/>
</dbReference>
<dbReference type="Pfam" id="PF01297">
    <property type="entry name" value="ZnuA"/>
    <property type="match status" value="1"/>
</dbReference>
<feature type="compositionally biased region" description="Basic and acidic residues" evidence="4">
    <location>
        <begin position="125"/>
        <end position="134"/>
    </location>
</feature>
<dbReference type="GO" id="GO:0046872">
    <property type="term" value="F:metal ion binding"/>
    <property type="evidence" value="ECO:0007669"/>
    <property type="project" value="InterPro"/>
</dbReference>
<dbReference type="GO" id="GO:0007155">
    <property type="term" value="P:cell adhesion"/>
    <property type="evidence" value="ECO:0007669"/>
    <property type="project" value="InterPro"/>
</dbReference>
<dbReference type="InterPro" id="IPR050492">
    <property type="entry name" value="Bact_metal-bind_prot9"/>
</dbReference>
<dbReference type="PANTHER" id="PTHR42953">
    <property type="entry name" value="HIGH-AFFINITY ZINC UPTAKE SYSTEM PROTEIN ZNUA-RELATED"/>
    <property type="match status" value="1"/>
</dbReference>
<dbReference type="Proteomes" id="UP000198832">
    <property type="component" value="Unassembled WGS sequence"/>
</dbReference>
<dbReference type="RefSeq" id="WP_091118859.1">
    <property type="nucleotide sequence ID" value="NZ_FOLB01000001.1"/>
</dbReference>
<dbReference type="GO" id="GO:0030001">
    <property type="term" value="P:metal ion transport"/>
    <property type="evidence" value="ECO:0007669"/>
    <property type="project" value="InterPro"/>
</dbReference>
<dbReference type="InterPro" id="IPR006129">
    <property type="entry name" value="AdhesinB"/>
</dbReference>
<feature type="region of interest" description="Disordered" evidence="4">
    <location>
        <begin position="120"/>
        <end position="155"/>
    </location>
</feature>
<dbReference type="AlphaFoldDB" id="A0A1I1D4X3"/>
<name>A0A1I1D4X3_9ACTN</name>
<evidence type="ECO:0000313" key="6">
    <source>
        <dbReference type="EMBL" id="SFB69864.1"/>
    </source>
</evidence>
<keyword evidence="7" id="KW-1185">Reference proteome</keyword>
<dbReference type="STRING" id="574651.SAMN04487968_10115"/>
<evidence type="ECO:0000313" key="7">
    <source>
        <dbReference type="Proteomes" id="UP000198832"/>
    </source>
</evidence>
<evidence type="ECO:0000256" key="5">
    <source>
        <dbReference type="SAM" id="SignalP"/>
    </source>
</evidence>
<evidence type="ECO:0000256" key="1">
    <source>
        <dbReference type="ARBA" id="ARBA00011028"/>
    </source>
</evidence>
<evidence type="ECO:0000256" key="3">
    <source>
        <dbReference type="ARBA" id="ARBA00022729"/>
    </source>
</evidence>
<proteinExistence type="inferred from homology"/>
<protein>
    <submittedName>
        <fullName evidence="6">Zinc transport system substrate-binding protein</fullName>
    </submittedName>
</protein>
<dbReference type="EMBL" id="FOLB01000001">
    <property type="protein sequence ID" value="SFB69864.1"/>
    <property type="molecule type" value="Genomic_DNA"/>
</dbReference>
<gene>
    <name evidence="6" type="ORF">SAMN04487968_10115</name>
</gene>